<protein>
    <submittedName>
        <fullName evidence="1">Uncharacterized protein</fullName>
    </submittedName>
</protein>
<dbReference type="Proteomes" id="UP001060170">
    <property type="component" value="Chromosome 6"/>
</dbReference>
<evidence type="ECO:0000313" key="2">
    <source>
        <dbReference type="Proteomes" id="UP001060170"/>
    </source>
</evidence>
<proteinExistence type="predicted"/>
<name>A0ACC0EHV4_9BASI</name>
<accession>A0ACC0EHV4</accession>
<reference evidence="1 2" key="3">
    <citation type="journal article" date="2022" name="Microbiol. Spectr.">
        <title>Folding features and dynamics of 3D genome architecture in plant fungal pathogens.</title>
        <authorList>
            <person name="Xia C."/>
        </authorList>
    </citation>
    <scope>NUCLEOTIDE SEQUENCE [LARGE SCALE GENOMIC DNA]</scope>
    <source>
        <strain evidence="1 2">93-210</strain>
    </source>
</reference>
<evidence type="ECO:0000313" key="1">
    <source>
        <dbReference type="EMBL" id="KAI7954044.1"/>
    </source>
</evidence>
<keyword evidence="2" id="KW-1185">Reference proteome</keyword>
<reference evidence="2" key="2">
    <citation type="journal article" date="2018" name="Mol. Plant Microbe Interact.">
        <title>Genome sequence resources for the wheat stripe rust pathogen (Puccinia striiformis f. sp. tritici) and the barley stripe rust pathogen (Puccinia striiformis f. sp. hordei).</title>
        <authorList>
            <person name="Xia C."/>
            <person name="Wang M."/>
            <person name="Yin C."/>
            <person name="Cornejo O.E."/>
            <person name="Hulbert S.H."/>
            <person name="Chen X."/>
        </authorList>
    </citation>
    <scope>NUCLEOTIDE SEQUENCE [LARGE SCALE GENOMIC DNA]</scope>
    <source>
        <strain evidence="2">93-210</strain>
    </source>
</reference>
<organism evidence="1 2">
    <name type="scientific">Puccinia striiformis f. sp. tritici</name>
    <dbReference type="NCBI Taxonomy" id="168172"/>
    <lineage>
        <taxon>Eukaryota</taxon>
        <taxon>Fungi</taxon>
        <taxon>Dikarya</taxon>
        <taxon>Basidiomycota</taxon>
        <taxon>Pucciniomycotina</taxon>
        <taxon>Pucciniomycetes</taxon>
        <taxon>Pucciniales</taxon>
        <taxon>Pucciniaceae</taxon>
        <taxon>Puccinia</taxon>
    </lineage>
</organism>
<reference evidence="2" key="1">
    <citation type="journal article" date="2018" name="BMC Genomics">
        <title>Genomic insights into host adaptation between the wheat stripe rust pathogen (Puccinia striiformis f. sp. tritici) and the barley stripe rust pathogen (Puccinia striiformis f. sp. hordei).</title>
        <authorList>
            <person name="Xia C."/>
            <person name="Wang M."/>
            <person name="Yin C."/>
            <person name="Cornejo O.E."/>
            <person name="Hulbert S.H."/>
            <person name="Chen X."/>
        </authorList>
    </citation>
    <scope>NUCLEOTIDE SEQUENCE [LARGE SCALE GENOMIC DNA]</scope>
    <source>
        <strain evidence="2">93-210</strain>
    </source>
</reference>
<sequence length="751" mass="85411">MPFHYELVVARLCKEDAGQSQSQNVLELHEGVDGSNEEIPTIRFSWLDVLSPISKRFEFVISSQHTGCSRSDIEQVQDLIVQCIWEGKNKKYSLEAPEEELLAIKQAFNIPHPQADITYPTSPPDTKKPPPLHLVKQFNKVIWVDIGTNLEETYWWPALVYESNLRSYVALMPNLESKLVDINPKFLDSIKVTKPFKAHLLCDPVELNPIFKTEGLAVKYPTKTSFNEAYNLITREKCVIHSFQEDNEELPDVSAFMIPLSQESRAVLSNIFFREEINKNRPASPELDNLNDEVCDEPDQEIKIPGEIVLCQSNGESQEFWSAMPDYNLSKVDKSLKNQPSSRRKPTVFNFLIITSSSLLDLHFGLLIKRSFIGSEIVNQKSSDPILISKHENFSTLVKNRGLIPEDVRYGKYCEDTLHKVGMFFTDRYLLNDRLESKEGRIIAMDPTFSALSEADKTRYIFDILKPELIWLIMVTQYLKDRQEELMSELGGSSREELEKDELMNQKILEEAKKLAHLDICEVDLVDKVISFQTQNLSSNLPTPTPSASSSIDFAKDGQDDSNPAQLHWKIAPGPLRAMILLPPCCIREESFKLWPGSGVEKLETSLQPAATLFRAVILARPCQTDAMKQKSDHSLARRGDLTIHQPTTTAHLDPRISIFKRKTLEFNSIWGVFKLHSKFISLSTSLFARIHPMNHPQNISSSFTLFWTSLNVIWPYSKFPKPSKPSRHVIVGVSKPVSSGHILCGVKFPL</sequence>
<comment type="caution">
    <text evidence="1">The sequence shown here is derived from an EMBL/GenBank/DDBJ whole genome shotgun (WGS) entry which is preliminary data.</text>
</comment>
<dbReference type="EMBL" id="CM045870">
    <property type="protein sequence ID" value="KAI7954044.1"/>
    <property type="molecule type" value="Genomic_DNA"/>
</dbReference>
<gene>
    <name evidence="1" type="ORF">MJO28_006591</name>
</gene>